<feature type="transmembrane region" description="Helical" evidence="3">
    <location>
        <begin position="5"/>
        <end position="26"/>
    </location>
</feature>
<dbReference type="Pfam" id="PF00076">
    <property type="entry name" value="RRM_1"/>
    <property type="match status" value="1"/>
</dbReference>
<keyword evidence="6" id="KW-1185">Reference proteome</keyword>
<dbReference type="SMART" id="SM00360">
    <property type="entry name" value="RRM"/>
    <property type="match status" value="1"/>
</dbReference>
<dbReference type="OrthoDB" id="9798855at2"/>
<dbReference type="InterPro" id="IPR052462">
    <property type="entry name" value="SLIRP/GR-RBP-like"/>
</dbReference>
<keyword evidence="3" id="KW-0472">Membrane</keyword>
<keyword evidence="3" id="KW-0812">Transmembrane</keyword>
<sequence length="169" mass="17991">MNNSYVPWVAVVIAALALTILTIFSGAVVTPIMVGAAVVIGGLVFSFTVARPVAAPKANSKAPSKAKPASDGPSQTLYVGNLPYKANESTIRTLFAEHGEVVSVRLLKDKHTGKRRGFGFVEMRASDAASAIAALNDTEFQQRTLKVREANERAERPAQAGEDEYSEGE</sequence>
<protein>
    <submittedName>
        <fullName evidence="5">RNA-binding protein</fullName>
    </submittedName>
</protein>
<dbReference type="EMBL" id="RAQO01000012">
    <property type="protein sequence ID" value="RKF13107.1"/>
    <property type="molecule type" value="Genomic_DNA"/>
</dbReference>
<evidence type="ECO:0000259" key="4">
    <source>
        <dbReference type="PROSITE" id="PS50102"/>
    </source>
</evidence>
<organism evidence="5 6">
    <name type="scientific">Alginatibacterium sediminis</name>
    <dbReference type="NCBI Taxonomy" id="2164068"/>
    <lineage>
        <taxon>Bacteria</taxon>
        <taxon>Pseudomonadati</taxon>
        <taxon>Pseudomonadota</taxon>
        <taxon>Gammaproteobacteria</taxon>
        <taxon>Alteromonadales</taxon>
        <taxon>Alteromonadaceae</taxon>
        <taxon>Alginatibacterium</taxon>
    </lineage>
</organism>
<dbReference type="InterPro" id="IPR035979">
    <property type="entry name" value="RBD_domain_sf"/>
</dbReference>
<keyword evidence="1" id="KW-0694">RNA-binding</keyword>
<dbReference type="Proteomes" id="UP000286482">
    <property type="component" value="Unassembled WGS sequence"/>
</dbReference>
<proteinExistence type="predicted"/>
<dbReference type="InterPro" id="IPR012677">
    <property type="entry name" value="Nucleotide-bd_a/b_plait_sf"/>
</dbReference>
<dbReference type="PANTHER" id="PTHR48027">
    <property type="entry name" value="HETEROGENEOUS NUCLEAR RIBONUCLEOPROTEIN 87F-RELATED"/>
    <property type="match status" value="1"/>
</dbReference>
<evidence type="ECO:0000256" key="2">
    <source>
        <dbReference type="SAM" id="MobiDB-lite"/>
    </source>
</evidence>
<keyword evidence="3" id="KW-1133">Transmembrane helix</keyword>
<comment type="caution">
    <text evidence="5">The sequence shown here is derived from an EMBL/GenBank/DDBJ whole genome shotgun (WGS) entry which is preliminary data.</text>
</comment>
<dbReference type="GO" id="GO:0003723">
    <property type="term" value="F:RNA binding"/>
    <property type="evidence" value="ECO:0007669"/>
    <property type="project" value="UniProtKB-KW"/>
</dbReference>
<dbReference type="PROSITE" id="PS50102">
    <property type="entry name" value="RRM"/>
    <property type="match status" value="1"/>
</dbReference>
<dbReference type="RefSeq" id="WP_120356520.1">
    <property type="nucleotide sequence ID" value="NZ_RAQO01000012.1"/>
</dbReference>
<evidence type="ECO:0000256" key="3">
    <source>
        <dbReference type="SAM" id="Phobius"/>
    </source>
</evidence>
<gene>
    <name evidence="5" type="ORF">DBZ36_18745</name>
</gene>
<dbReference type="InterPro" id="IPR000504">
    <property type="entry name" value="RRM_dom"/>
</dbReference>
<accession>A0A420E628</accession>
<dbReference type="Gene3D" id="3.30.70.330">
    <property type="match status" value="1"/>
</dbReference>
<evidence type="ECO:0000256" key="1">
    <source>
        <dbReference type="ARBA" id="ARBA00022884"/>
    </source>
</evidence>
<evidence type="ECO:0000313" key="5">
    <source>
        <dbReference type="EMBL" id="RKF13107.1"/>
    </source>
</evidence>
<reference evidence="5 6" key="1">
    <citation type="submission" date="2018-09" db="EMBL/GenBank/DDBJ databases">
        <authorList>
            <person name="Wang Z."/>
        </authorList>
    </citation>
    <scope>NUCLEOTIDE SEQUENCE [LARGE SCALE GENOMIC DNA]</scope>
    <source>
        <strain evidence="5 6">ALS 81</strain>
    </source>
</reference>
<dbReference type="AlphaFoldDB" id="A0A420E628"/>
<feature type="transmembrane region" description="Helical" evidence="3">
    <location>
        <begin position="32"/>
        <end position="50"/>
    </location>
</feature>
<feature type="domain" description="RRM" evidence="4">
    <location>
        <begin position="75"/>
        <end position="152"/>
    </location>
</feature>
<dbReference type="SUPFAM" id="SSF54928">
    <property type="entry name" value="RNA-binding domain, RBD"/>
    <property type="match status" value="1"/>
</dbReference>
<evidence type="ECO:0000313" key="6">
    <source>
        <dbReference type="Proteomes" id="UP000286482"/>
    </source>
</evidence>
<feature type="region of interest" description="Disordered" evidence="2">
    <location>
        <begin position="147"/>
        <end position="169"/>
    </location>
</feature>
<name>A0A420E628_9ALTE</name>
<feature type="compositionally biased region" description="Basic and acidic residues" evidence="2">
    <location>
        <begin position="147"/>
        <end position="156"/>
    </location>
</feature>